<feature type="region of interest" description="Disordered" evidence="1">
    <location>
        <begin position="158"/>
        <end position="183"/>
    </location>
</feature>
<name>A0A6H5FV12_9HEMI</name>
<evidence type="ECO:0000256" key="1">
    <source>
        <dbReference type="SAM" id="MobiDB-lite"/>
    </source>
</evidence>
<gene>
    <name evidence="2" type="ORF">NTEN_LOCUS340</name>
</gene>
<evidence type="ECO:0000313" key="3">
    <source>
        <dbReference type="Proteomes" id="UP000479000"/>
    </source>
</evidence>
<protein>
    <submittedName>
        <fullName evidence="2">Uncharacterized protein</fullName>
    </submittedName>
</protein>
<sequence length="183" mass="21348">MVPESAGKMSKTRKPDAQSLMYFTLDSEFLNISYLNSLESSQNRFPLPYLLQQGSCFRRKSTNHHRCRLRWNRAEWRHTSTYQGYPTFRSHRLQTPSLPSILLFSRQRSSTQQQRQQRPSAATVHTAVRCCFALSTDWQPLPHSTTIAYSRRIRRLPISDSKPKNTQKHWSSTEKKKTSNTSG</sequence>
<evidence type="ECO:0000313" key="2">
    <source>
        <dbReference type="EMBL" id="CAA9993364.1"/>
    </source>
</evidence>
<reference evidence="2 3" key="1">
    <citation type="submission" date="2020-02" db="EMBL/GenBank/DDBJ databases">
        <authorList>
            <person name="Ferguson B K."/>
        </authorList>
    </citation>
    <scope>NUCLEOTIDE SEQUENCE [LARGE SCALE GENOMIC DNA]</scope>
</reference>
<dbReference type="EMBL" id="CADCXU010000396">
    <property type="protein sequence ID" value="CAA9993364.1"/>
    <property type="molecule type" value="Genomic_DNA"/>
</dbReference>
<accession>A0A6H5FV12</accession>
<dbReference type="AlphaFoldDB" id="A0A6H5FV12"/>
<keyword evidence="3" id="KW-1185">Reference proteome</keyword>
<dbReference type="Proteomes" id="UP000479000">
    <property type="component" value="Unassembled WGS sequence"/>
</dbReference>
<proteinExistence type="predicted"/>
<organism evidence="2 3">
    <name type="scientific">Nesidiocoris tenuis</name>
    <dbReference type="NCBI Taxonomy" id="355587"/>
    <lineage>
        <taxon>Eukaryota</taxon>
        <taxon>Metazoa</taxon>
        <taxon>Ecdysozoa</taxon>
        <taxon>Arthropoda</taxon>
        <taxon>Hexapoda</taxon>
        <taxon>Insecta</taxon>
        <taxon>Pterygota</taxon>
        <taxon>Neoptera</taxon>
        <taxon>Paraneoptera</taxon>
        <taxon>Hemiptera</taxon>
        <taxon>Heteroptera</taxon>
        <taxon>Panheteroptera</taxon>
        <taxon>Cimicomorpha</taxon>
        <taxon>Miridae</taxon>
        <taxon>Dicyphina</taxon>
        <taxon>Nesidiocoris</taxon>
    </lineage>
</organism>